<name>A0A8H8DDG9_9FUNG</name>
<organism evidence="2 3">
    <name type="scientific">Olpidium bornovanus</name>
    <dbReference type="NCBI Taxonomy" id="278681"/>
    <lineage>
        <taxon>Eukaryota</taxon>
        <taxon>Fungi</taxon>
        <taxon>Fungi incertae sedis</taxon>
        <taxon>Olpidiomycota</taxon>
        <taxon>Olpidiomycotina</taxon>
        <taxon>Olpidiomycetes</taxon>
        <taxon>Olpidiales</taxon>
        <taxon>Olpidiaceae</taxon>
        <taxon>Olpidium</taxon>
    </lineage>
</organism>
<protein>
    <submittedName>
        <fullName evidence="2">Uncharacterized protein</fullName>
    </submittedName>
</protein>
<comment type="caution">
    <text evidence="2">The sequence shown here is derived from an EMBL/GenBank/DDBJ whole genome shotgun (WGS) entry which is preliminary data.</text>
</comment>
<feature type="non-terminal residue" evidence="2">
    <location>
        <position position="60"/>
    </location>
</feature>
<proteinExistence type="predicted"/>
<evidence type="ECO:0000313" key="3">
    <source>
        <dbReference type="Proteomes" id="UP000673691"/>
    </source>
</evidence>
<dbReference type="Proteomes" id="UP000673691">
    <property type="component" value="Unassembled WGS sequence"/>
</dbReference>
<dbReference type="EMBL" id="JAEFCI010013472">
    <property type="protein sequence ID" value="KAG5455379.1"/>
    <property type="molecule type" value="Genomic_DNA"/>
</dbReference>
<evidence type="ECO:0000313" key="2">
    <source>
        <dbReference type="EMBL" id="KAG5455379.1"/>
    </source>
</evidence>
<evidence type="ECO:0000256" key="1">
    <source>
        <dbReference type="SAM" id="SignalP"/>
    </source>
</evidence>
<dbReference type="AlphaFoldDB" id="A0A8H8DDG9"/>
<reference evidence="2 3" key="1">
    <citation type="journal article" name="Sci. Rep.">
        <title>Genome-scale phylogenetic analyses confirm Olpidium as the closest living zoosporic fungus to the non-flagellated, terrestrial fungi.</title>
        <authorList>
            <person name="Chang Y."/>
            <person name="Rochon D."/>
            <person name="Sekimoto S."/>
            <person name="Wang Y."/>
            <person name="Chovatia M."/>
            <person name="Sandor L."/>
            <person name="Salamov A."/>
            <person name="Grigoriev I.V."/>
            <person name="Stajich J.E."/>
            <person name="Spatafora J.W."/>
        </authorList>
    </citation>
    <scope>NUCLEOTIDE SEQUENCE [LARGE SCALE GENOMIC DNA]</scope>
    <source>
        <strain evidence="2">S191</strain>
    </source>
</reference>
<keyword evidence="3" id="KW-1185">Reference proteome</keyword>
<accession>A0A8H8DDG9</accession>
<keyword evidence="1" id="KW-0732">Signal</keyword>
<sequence>MSMCFDLFEALLSAASSATPVPSIMSGVGLLVIKETPRIMDLSQTVSCAAAEPATNSASQ</sequence>
<feature type="signal peptide" evidence="1">
    <location>
        <begin position="1"/>
        <end position="18"/>
    </location>
</feature>
<gene>
    <name evidence="2" type="ORF">BJ554DRAFT_5221</name>
</gene>
<feature type="chain" id="PRO_5034610387" evidence="1">
    <location>
        <begin position="19"/>
        <end position="60"/>
    </location>
</feature>